<evidence type="ECO:0008006" key="5">
    <source>
        <dbReference type="Google" id="ProtNLM"/>
    </source>
</evidence>
<evidence type="ECO:0000313" key="4">
    <source>
        <dbReference type="Proteomes" id="UP001165498"/>
    </source>
</evidence>
<evidence type="ECO:0000313" key="3">
    <source>
        <dbReference type="EMBL" id="MCQ4163369.1"/>
    </source>
</evidence>
<feature type="region of interest" description="Disordered" evidence="1">
    <location>
        <begin position="277"/>
        <end position="302"/>
    </location>
</feature>
<dbReference type="InterPro" id="IPR023393">
    <property type="entry name" value="START-like_dom_sf"/>
</dbReference>
<keyword evidence="2" id="KW-1133">Transmembrane helix</keyword>
<dbReference type="Gene3D" id="3.30.530.20">
    <property type="match status" value="1"/>
</dbReference>
<dbReference type="SUPFAM" id="SSF55961">
    <property type="entry name" value="Bet v1-like"/>
    <property type="match status" value="1"/>
</dbReference>
<feature type="transmembrane region" description="Helical" evidence="2">
    <location>
        <begin position="7"/>
        <end position="25"/>
    </location>
</feature>
<reference evidence="3" key="1">
    <citation type="submission" date="2022-07" db="EMBL/GenBank/DDBJ databases">
        <title>Tahibacter sp., a new gammaproteobacterium isolated from the silt sample collected at pig farm.</title>
        <authorList>
            <person name="Chen H."/>
        </authorList>
    </citation>
    <scope>NUCLEOTIDE SEQUENCE</scope>
    <source>
        <strain evidence="3">P2K</strain>
    </source>
</reference>
<dbReference type="Pfam" id="PF10604">
    <property type="entry name" value="Polyketide_cyc2"/>
    <property type="match status" value="1"/>
</dbReference>
<keyword evidence="2" id="KW-0472">Membrane</keyword>
<name>A0ABT1QLG6_9GAMM</name>
<dbReference type="RefSeq" id="WP_255910464.1">
    <property type="nucleotide sequence ID" value="NZ_JANFQO010000001.1"/>
</dbReference>
<comment type="caution">
    <text evidence="3">The sequence shown here is derived from an EMBL/GenBank/DDBJ whole genome shotgun (WGS) entry which is preliminary data.</text>
</comment>
<keyword evidence="4" id="KW-1185">Reference proteome</keyword>
<feature type="compositionally biased region" description="Low complexity" evidence="1">
    <location>
        <begin position="400"/>
        <end position="413"/>
    </location>
</feature>
<protein>
    <recommendedName>
        <fullName evidence="5">Polyketide cyclase/dehydrase/lipid transport protein</fullName>
    </recommendedName>
</protein>
<feature type="region of interest" description="Disordered" evidence="1">
    <location>
        <begin position="391"/>
        <end position="413"/>
    </location>
</feature>
<evidence type="ECO:0000256" key="2">
    <source>
        <dbReference type="SAM" id="Phobius"/>
    </source>
</evidence>
<dbReference type="Proteomes" id="UP001165498">
    <property type="component" value="Unassembled WGS sequence"/>
</dbReference>
<keyword evidence="2" id="KW-0812">Transmembrane</keyword>
<gene>
    <name evidence="3" type="ORF">NM961_01470</name>
</gene>
<evidence type="ECO:0000256" key="1">
    <source>
        <dbReference type="SAM" id="MobiDB-lite"/>
    </source>
</evidence>
<dbReference type="InterPro" id="IPR011256">
    <property type="entry name" value="Reg_factor_effector_dom_sf"/>
</dbReference>
<dbReference type="InterPro" id="IPR019587">
    <property type="entry name" value="Polyketide_cyclase/dehydratase"/>
</dbReference>
<dbReference type="EMBL" id="JANFQO010000001">
    <property type="protein sequence ID" value="MCQ4163369.1"/>
    <property type="molecule type" value="Genomic_DNA"/>
</dbReference>
<sequence>MTRILEFIVAAIIVFALAVVVGLALPSSGHIERSVDISHNLRHIDDMLSNFRRFPEWGSVRMMDSQAKFALEGPGSGKGAKISWTSSKPNPGNGSYEVVEKDQDKTIVWKVDGPWKGENKRYTISLEPQKNGRITKVTWAYDVDYGWDLIARYSGLYINGDPATQIQLNLASLQQQMASIPNVDYTQTEIFIADVPAQPQLVVATTAPRSLDEVDAATVKAMEEIQAVMKKNNLTAAGPRQTITVEWGDENYVFEVAQPVSSPNIKIDGKDFVIGPAQPPSLAEQNAEEAEPPAPVPGQYDRKGNLVVSGNVVARTGYTGKALVTTWVGSPAGLPLMRLALKAYAMSMGYRFNDSTNRYFDLPLTDPATTAVDEQQFKVYLPITDNVVANEPAPAPPAATDPAATPAAASGQH</sequence>
<organism evidence="3 4">
    <name type="scientific">Tahibacter harae</name>
    <dbReference type="NCBI Taxonomy" id="2963937"/>
    <lineage>
        <taxon>Bacteria</taxon>
        <taxon>Pseudomonadati</taxon>
        <taxon>Pseudomonadota</taxon>
        <taxon>Gammaproteobacteria</taxon>
        <taxon>Lysobacterales</taxon>
        <taxon>Rhodanobacteraceae</taxon>
        <taxon>Tahibacter</taxon>
    </lineage>
</organism>
<dbReference type="Gene3D" id="3.20.80.10">
    <property type="entry name" value="Regulatory factor, effector binding domain"/>
    <property type="match status" value="1"/>
</dbReference>
<accession>A0ABT1QLG6</accession>
<proteinExistence type="predicted"/>